<dbReference type="GO" id="GO:0008967">
    <property type="term" value="F:phosphoglycolate phosphatase activity"/>
    <property type="evidence" value="ECO:0007669"/>
    <property type="project" value="TreeGrafter"/>
</dbReference>
<dbReference type="PANTHER" id="PTHR43434:SF1">
    <property type="entry name" value="PHOSPHOGLYCOLATE PHOSPHATASE"/>
    <property type="match status" value="1"/>
</dbReference>
<dbReference type="NCBIfam" id="TIGR01549">
    <property type="entry name" value="HAD-SF-IA-v1"/>
    <property type="match status" value="1"/>
</dbReference>
<organism evidence="1 2">
    <name type="scientific">Corynebacterium glutamicum</name>
    <name type="common">Brevibacterium saccharolyticum</name>
    <dbReference type="NCBI Taxonomy" id="1718"/>
    <lineage>
        <taxon>Bacteria</taxon>
        <taxon>Bacillati</taxon>
        <taxon>Actinomycetota</taxon>
        <taxon>Actinomycetes</taxon>
        <taxon>Mycobacteriales</taxon>
        <taxon>Corynebacteriaceae</taxon>
        <taxon>Corynebacterium</taxon>
    </lineage>
</organism>
<dbReference type="SFLD" id="SFLDS00003">
    <property type="entry name" value="Haloacid_Dehalogenase"/>
    <property type="match status" value="1"/>
</dbReference>
<dbReference type="RefSeq" id="WP_003857102.1">
    <property type="nucleotide sequence ID" value="NZ_JAAOYN010000001.1"/>
</dbReference>
<dbReference type="GO" id="GO:0006281">
    <property type="term" value="P:DNA repair"/>
    <property type="evidence" value="ECO:0007669"/>
    <property type="project" value="TreeGrafter"/>
</dbReference>
<name>A0AB36I614_CORGT</name>
<dbReference type="InterPro" id="IPR036412">
    <property type="entry name" value="HAD-like_sf"/>
</dbReference>
<sequence length="266" mass="29213">MPTTTNLTTPKALLLDFGGVIATTVSVPGWEESIALKVIDLLSSAGLNPPELSRVVADIQAGRVADSHWKNSMSRFRAPKELTYEEFWCEFVACDWEEATRDVLREHSSNLCLEMGRVRQKRELRPGIVELLEYCTAHNIPVAIASNALSGEVHREFLAAHDLSHFFVAECYSDELAVRKPNPALLEAAAQACDVPIGECWYVGDTLDRDVVAGQRAGIGASVTMEVFTVGKPLYPSLTWLKPDVTVADPHALLSLLQTQIGTVRL</sequence>
<dbReference type="InterPro" id="IPR023214">
    <property type="entry name" value="HAD_sf"/>
</dbReference>
<comment type="caution">
    <text evidence="1">The sequence shown here is derived from an EMBL/GenBank/DDBJ whole genome shotgun (WGS) entry which is preliminary data.</text>
</comment>
<dbReference type="PANTHER" id="PTHR43434">
    <property type="entry name" value="PHOSPHOGLYCOLATE PHOSPHATASE"/>
    <property type="match status" value="1"/>
</dbReference>
<dbReference type="AlphaFoldDB" id="A0AB36I614"/>
<dbReference type="InterPro" id="IPR006439">
    <property type="entry name" value="HAD-SF_hydro_IA"/>
</dbReference>
<dbReference type="Proteomes" id="UP000186091">
    <property type="component" value="Unassembled WGS sequence"/>
</dbReference>
<dbReference type="SUPFAM" id="SSF56784">
    <property type="entry name" value="HAD-like"/>
    <property type="match status" value="1"/>
</dbReference>
<dbReference type="Gene3D" id="3.40.50.1000">
    <property type="entry name" value="HAD superfamily/HAD-like"/>
    <property type="match status" value="1"/>
</dbReference>
<dbReference type="EMBL" id="LOQT01000023">
    <property type="protein sequence ID" value="OKX79470.1"/>
    <property type="molecule type" value="Genomic_DNA"/>
</dbReference>
<dbReference type="SFLD" id="SFLDG01129">
    <property type="entry name" value="C1.5:_HAD__Beta-PGM__Phosphata"/>
    <property type="match status" value="1"/>
</dbReference>
<gene>
    <name evidence="1" type="ORF">AUP69_10330</name>
</gene>
<dbReference type="GO" id="GO:0005829">
    <property type="term" value="C:cytosol"/>
    <property type="evidence" value="ECO:0007669"/>
    <property type="project" value="TreeGrafter"/>
</dbReference>
<accession>A0AB36I614</accession>
<evidence type="ECO:0000313" key="1">
    <source>
        <dbReference type="EMBL" id="OKX79470.1"/>
    </source>
</evidence>
<evidence type="ECO:0000313" key="2">
    <source>
        <dbReference type="Proteomes" id="UP000186091"/>
    </source>
</evidence>
<dbReference type="Pfam" id="PF00702">
    <property type="entry name" value="Hydrolase"/>
    <property type="match status" value="1"/>
</dbReference>
<proteinExistence type="predicted"/>
<protein>
    <submittedName>
        <fullName evidence="1">Haloacid dehalogenase</fullName>
    </submittedName>
</protein>
<dbReference type="InterPro" id="IPR050155">
    <property type="entry name" value="HAD-like_hydrolase_sf"/>
</dbReference>
<reference evidence="1 2" key="1">
    <citation type="submission" date="2015-12" db="EMBL/GenBank/DDBJ databases">
        <title>Genome sequence of Corynebacterium AS 1.542.</title>
        <authorList>
            <person name="Yang J."/>
            <person name="Yang S."/>
        </authorList>
    </citation>
    <scope>NUCLEOTIDE SEQUENCE [LARGE SCALE GENOMIC DNA]</scope>
    <source>
        <strain evidence="1 2">AS 1.542</strain>
    </source>
</reference>